<feature type="transmembrane region" description="Helical" evidence="1">
    <location>
        <begin position="6"/>
        <end position="25"/>
    </location>
</feature>
<protein>
    <submittedName>
        <fullName evidence="2">Uncharacterized protein</fullName>
    </submittedName>
</protein>
<keyword evidence="3" id="KW-1185">Reference proteome</keyword>
<gene>
    <name evidence="2" type="ORF">V474_10050</name>
</gene>
<accession>A0A0J7Y6J0</accession>
<keyword evidence="1" id="KW-0472">Membrane</keyword>
<evidence type="ECO:0000313" key="2">
    <source>
        <dbReference type="EMBL" id="KMS59529.1"/>
    </source>
</evidence>
<evidence type="ECO:0000313" key="3">
    <source>
        <dbReference type="Proteomes" id="UP000052268"/>
    </source>
</evidence>
<dbReference type="RefSeq" id="WP_059150282.1">
    <property type="nucleotide sequence ID" value="NZ_KQ130452.1"/>
</dbReference>
<organism evidence="2 3">
    <name type="scientific">Novosphingobium barchaimii LL02</name>
    <dbReference type="NCBI Taxonomy" id="1114963"/>
    <lineage>
        <taxon>Bacteria</taxon>
        <taxon>Pseudomonadati</taxon>
        <taxon>Pseudomonadota</taxon>
        <taxon>Alphaproteobacteria</taxon>
        <taxon>Sphingomonadales</taxon>
        <taxon>Sphingomonadaceae</taxon>
        <taxon>Novosphingobium</taxon>
    </lineage>
</organism>
<dbReference type="Proteomes" id="UP000052268">
    <property type="component" value="Unassembled WGS sequence"/>
</dbReference>
<feature type="transmembrane region" description="Helical" evidence="1">
    <location>
        <begin position="46"/>
        <end position="66"/>
    </location>
</feature>
<keyword evidence="1" id="KW-0812">Transmembrane</keyword>
<name>A0A0J7Y6J0_9SPHN</name>
<sequence>MDDSTKIMAIFGSLSAVLAVVAWLGDRRRHHRKDIDRVGFMPWTPIFFWSLLAAVLLLGLSARKVLGG</sequence>
<dbReference type="AlphaFoldDB" id="A0A0J7Y6J0"/>
<reference evidence="2 3" key="1">
    <citation type="journal article" date="2015" name="G3 (Bethesda)">
        <title>Insights into Ongoing Evolution of the Hexachlorocyclohexane Catabolic Pathway from Comparative Genomics of Ten Sphingomonadaceae Strains.</title>
        <authorList>
            <person name="Pearce S.L."/>
            <person name="Oakeshott J.G."/>
            <person name="Pandey G."/>
        </authorList>
    </citation>
    <scope>NUCLEOTIDE SEQUENCE [LARGE SCALE GENOMIC DNA]</scope>
    <source>
        <strain evidence="2 3">LL02</strain>
    </source>
</reference>
<comment type="caution">
    <text evidence="2">The sequence shown here is derived from an EMBL/GenBank/DDBJ whole genome shotgun (WGS) entry which is preliminary data.</text>
</comment>
<proteinExistence type="predicted"/>
<dbReference type="PATRIC" id="fig|1114963.3.peg.916"/>
<keyword evidence="1" id="KW-1133">Transmembrane helix</keyword>
<dbReference type="EMBL" id="JACU01000002">
    <property type="protein sequence ID" value="KMS59529.1"/>
    <property type="molecule type" value="Genomic_DNA"/>
</dbReference>
<evidence type="ECO:0000256" key="1">
    <source>
        <dbReference type="SAM" id="Phobius"/>
    </source>
</evidence>